<evidence type="ECO:0000256" key="5">
    <source>
        <dbReference type="SAM" id="SignalP"/>
    </source>
</evidence>
<protein>
    <recommendedName>
        <fullName evidence="6">ZP domain-containing protein</fullName>
    </recommendedName>
</protein>
<dbReference type="PROSITE" id="PS51034">
    <property type="entry name" value="ZP_2"/>
    <property type="match status" value="1"/>
</dbReference>
<dbReference type="Gene3D" id="2.60.40.4100">
    <property type="entry name" value="Zona pellucida, ZP-C domain"/>
    <property type="match status" value="1"/>
</dbReference>
<keyword evidence="2" id="KW-1015">Disulfide bond</keyword>
<dbReference type="EMBL" id="VEVO01000031">
    <property type="protein sequence ID" value="KAF0022358.1"/>
    <property type="molecule type" value="Genomic_DNA"/>
</dbReference>
<keyword evidence="1 5" id="KW-0732">Signal</keyword>
<dbReference type="PANTHER" id="PTHR14002:SF59">
    <property type="entry name" value="CUB AND ZONA PELLUCIDA-LIKE DOMAIN-CONTAINING PROTEIN 1-RELATED"/>
    <property type="match status" value="1"/>
</dbReference>
<dbReference type="SMART" id="SM00241">
    <property type="entry name" value="ZP"/>
    <property type="match status" value="1"/>
</dbReference>
<evidence type="ECO:0000256" key="3">
    <source>
        <dbReference type="SAM" id="MobiDB-lite"/>
    </source>
</evidence>
<feature type="domain" description="ZP" evidence="6">
    <location>
        <begin position="385"/>
        <end position="662"/>
    </location>
</feature>
<evidence type="ECO:0000256" key="4">
    <source>
        <dbReference type="SAM" id="Phobius"/>
    </source>
</evidence>
<dbReference type="Gene3D" id="2.60.40.3210">
    <property type="entry name" value="Zona pellucida, ZP-N domain"/>
    <property type="match status" value="1"/>
</dbReference>
<evidence type="ECO:0000259" key="6">
    <source>
        <dbReference type="PROSITE" id="PS51034"/>
    </source>
</evidence>
<feature type="chain" id="PRO_5025500516" description="ZP domain-containing protein" evidence="5">
    <location>
        <begin position="20"/>
        <end position="789"/>
    </location>
</feature>
<proteinExistence type="predicted"/>
<dbReference type="InterPro" id="IPR001507">
    <property type="entry name" value="ZP_dom"/>
</dbReference>
<gene>
    <name evidence="7" type="ORF">F2P81_025394</name>
</gene>
<evidence type="ECO:0000256" key="2">
    <source>
        <dbReference type="ARBA" id="ARBA00023157"/>
    </source>
</evidence>
<dbReference type="Proteomes" id="UP000438429">
    <property type="component" value="Unassembled WGS sequence"/>
</dbReference>
<evidence type="ECO:0000313" key="7">
    <source>
        <dbReference type="EMBL" id="KAF0022358.1"/>
    </source>
</evidence>
<dbReference type="InterPro" id="IPR042235">
    <property type="entry name" value="ZP-C_dom"/>
</dbReference>
<feature type="transmembrane region" description="Helical" evidence="4">
    <location>
        <begin position="749"/>
        <end position="769"/>
    </location>
</feature>
<keyword evidence="4" id="KW-1133">Transmembrane helix</keyword>
<dbReference type="InterPro" id="IPR055356">
    <property type="entry name" value="ZP-N"/>
</dbReference>
<keyword evidence="4" id="KW-0812">Transmembrane</keyword>
<organism evidence="7 8">
    <name type="scientific">Scophthalmus maximus</name>
    <name type="common">Turbot</name>
    <name type="synonym">Psetta maxima</name>
    <dbReference type="NCBI Taxonomy" id="52904"/>
    <lineage>
        <taxon>Eukaryota</taxon>
        <taxon>Metazoa</taxon>
        <taxon>Chordata</taxon>
        <taxon>Craniata</taxon>
        <taxon>Vertebrata</taxon>
        <taxon>Euteleostomi</taxon>
        <taxon>Actinopterygii</taxon>
        <taxon>Neopterygii</taxon>
        <taxon>Teleostei</taxon>
        <taxon>Neoteleostei</taxon>
        <taxon>Acanthomorphata</taxon>
        <taxon>Carangaria</taxon>
        <taxon>Pleuronectiformes</taxon>
        <taxon>Pleuronectoidei</taxon>
        <taxon>Scophthalmidae</taxon>
        <taxon>Scophthalmus</taxon>
    </lineage>
</organism>
<name>A0A6A4RQN1_SCOMX</name>
<dbReference type="Pfam" id="PF00100">
    <property type="entry name" value="Zona_pellucida"/>
    <property type="match status" value="1"/>
</dbReference>
<evidence type="ECO:0000313" key="8">
    <source>
        <dbReference type="Proteomes" id="UP000438429"/>
    </source>
</evidence>
<dbReference type="AlphaFoldDB" id="A0A6A4RQN1"/>
<dbReference type="InterPro" id="IPR055355">
    <property type="entry name" value="ZP-C"/>
</dbReference>
<dbReference type="Pfam" id="PF23344">
    <property type="entry name" value="ZP-N"/>
    <property type="match status" value="1"/>
</dbReference>
<sequence>MEAGALVLLLVASLATASAHSFYGDSISFMPLKRNQDGTVQATFHHRQNGRSICTNHSTLQCGSGLCSSFRRSSVLQTDQDATGLGRWCQTEGDATATAATNGSTLSLMSTTVTASGCCWVSNGNGKTNWTSEAELDLGTRSDSRALNSCPVTSTVSSLRVPQNCFSSLRLLAHDPDGDNVRCSFSSGATVSSNFTLDEAACSLTREGDVDVGVHVFELMLQDFPAKNITLTYADGSSVFRDASAANPSPLCKVKLQFSVEILPPIPRCHPGHVLPVFLSKTPSHGDVLHATVGQMFQLQVQATASHSSIHDFQLSGPRNVVKVFKVGEHGQAEVTVQWNPQTSDLYRLVPVCFTAETNESQSEMRCVVVMVTQASITQGKALVECSPNKMKVTLDIDSMPGIDVKFLELRDPSCSLTSNGTHITGSMSFSTCGTKIEVRRNMCRTHRSADKESLYVLLMTFLPLLSSNKDAGDFISFRNEIDSFEMPNEIITRRRRVKIGFSCQFPKTISISSYYNLYNSDYVFTESSFGSFGYTFEIYRDSNFTNRVEAKAYPVEVKLLETIYMGIQAQSELPNVKLFVESCKATPDDNPENALSYDLIKNGCVTDETLTVSPSNETSFNFGVQAFKFNSNYEQVFITCSVIMCEADSPFSRCAQGCQPNASRRRRRGLARETVGHYITQGPLQFVEAPVPNAAKDDIPVMKKNDQPPAGPVMKKSDNPPAVSSDTEASSGGDWKIKQILSNNISTVVLACAFLLSMVTMAVAVHYFRTKRKEEGERDALIMSGCKK</sequence>
<comment type="caution">
    <text evidence="7">The sequence shown here is derived from an EMBL/GenBank/DDBJ whole genome shotgun (WGS) entry which is preliminary data.</text>
</comment>
<keyword evidence="4" id="KW-0472">Membrane</keyword>
<accession>A0A6A4RQN1</accession>
<evidence type="ECO:0000256" key="1">
    <source>
        <dbReference type="ARBA" id="ARBA00022729"/>
    </source>
</evidence>
<feature type="region of interest" description="Disordered" evidence="3">
    <location>
        <begin position="702"/>
        <end position="733"/>
    </location>
</feature>
<reference evidence="7 8" key="1">
    <citation type="submission" date="2019-06" db="EMBL/GenBank/DDBJ databases">
        <title>Draft genomes of female and male turbot (Scophthalmus maximus).</title>
        <authorList>
            <person name="Xu H."/>
            <person name="Xu X.-W."/>
            <person name="Shao C."/>
            <person name="Chen S."/>
        </authorList>
    </citation>
    <scope>NUCLEOTIDE SEQUENCE [LARGE SCALE GENOMIC DNA]</scope>
    <source>
        <strain evidence="7">Ysfricsl-2016a</strain>
        <tissue evidence="7">Blood</tissue>
    </source>
</reference>
<feature type="signal peptide" evidence="5">
    <location>
        <begin position="1"/>
        <end position="19"/>
    </location>
</feature>
<dbReference type="PANTHER" id="PTHR14002">
    <property type="entry name" value="ENDOGLIN/TGF-BETA RECEPTOR TYPE III"/>
    <property type="match status" value="1"/>
</dbReference>